<evidence type="ECO:0000313" key="15">
    <source>
        <dbReference type="Proteomes" id="UP000027135"/>
    </source>
</evidence>
<reference evidence="13 15" key="1">
    <citation type="journal article" date="2014" name="Nat. Commun.">
        <title>Molecular traces of alternative social organization in a termite genome.</title>
        <authorList>
            <person name="Terrapon N."/>
            <person name="Li C."/>
            <person name="Robertson H.M."/>
            <person name="Ji L."/>
            <person name="Meng X."/>
            <person name="Booth W."/>
            <person name="Chen Z."/>
            <person name="Childers C.P."/>
            <person name="Glastad K.M."/>
            <person name="Gokhale K."/>
            <person name="Gowin J."/>
            <person name="Gronenberg W."/>
            <person name="Hermansen R.A."/>
            <person name="Hu H."/>
            <person name="Hunt B.G."/>
            <person name="Huylmans A.K."/>
            <person name="Khalil S.M."/>
            <person name="Mitchell R.D."/>
            <person name="Munoz-Torres M.C."/>
            <person name="Mustard J.A."/>
            <person name="Pan H."/>
            <person name="Reese J.T."/>
            <person name="Scharf M.E."/>
            <person name="Sun F."/>
            <person name="Vogel H."/>
            <person name="Xiao J."/>
            <person name="Yang W."/>
            <person name="Yang Z."/>
            <person name="Yang Z."/>
            <person name="Zhou J."/>
            <person name="Zhu J."/>
            <person name="Brent C.S."/>
            <person name="Elsik C.G."/>
            <person name="Goodisman M.A."/>
            <person name="Liberles D.A."/>
            <person name="Roe R.M."/>
            <person name="Vargo E.L."/>
            <person name="Vilcinskas A."/>
            <person name="Wang J."/>
            <person name="Bornberg-Bauer E."/>
            <person name="Korb J."/>
            <person name="Zhang G."/>
            <person name="Liebig J."/>
        </authorList>
    </citation>
    <scope>NUCLEOTIDE SEQUENCE [LARGE SCALE GENOMIC DNA]</scope>
    <source>
        <tissue evidence="13">Whole organism</tissue>
    </source>
</reference>
<dbReference type="AlphaFoldDB" id="A0A067R507"/>
<dbReference type="PROSITE" id="PS50157">
    <property type="entry name" value="ZINC_FINGER_C2H2_2"/>
    <property type="match status" value="2"/>
</dbReference>
<evidence type="ECO:0000256" key="7">
    <source>
        <dbReference type="ARBA" id="ARBA00023015"/>
    </source>
</evidence>
<keyword evidence="7" id="KW-0805">Transcription regulation</keyword>
<dbReference type="FunFam" id="3.30.160.60:FF:000744">
    <property type="entry name" value="zinc finger E-box-binding homeobox 1"/>
    <property type="match status" value="1"/>
</dbReference>
<keyword evidence="4" id="KW-0677">Repeat</keyword>
<feature type="domain" description="C2H2-type" evidence="12">
    <location>
        <begin position="29"/>
        <end position="48"/>
    </location>
</feature>
<feature type="non-terminal residue" evidence="13">
    <location>
        <position position="1"/>
    </location>
</feature>
<evidence type="ECO:0000313" key="13">
    <source>
        <dbReference type="EMBL" id="KDR13124.1"/>
    </source>
</evidence>
<dbReference type="PANTHER" id="PTHR14196:SF12">
    <property type="entry name" value="ZINC FINGER PROTEIN 208-LIKE"/>
    <property type="match status" value="1"/>
</dbReference>
<evidence type="ECO:0000256" key="8">
    <source>
        <dbReference type="ARBA" id="ARBA00023125"/>
    </source>
</evidence>
<dbReference type="SUPFAM" id="SSF57667">
    <property type="entry name" value="beta-beta-alpha zinc fingers"/>
    <property type="match status" value="1"/>
</dbReference>
<sequence>YSCDVCSKSFRQNHNLKIHKCAHSGERPYSCDVCSKSFRQNHNLKIHK</sequence>
<name>A0A067R507_ZOONE</name>
<dbReference type="Proteomes" id="UP000027135">
    <property type="component" value="Unassembled WGS sequence"/>
</dbReference>
<dbReference type="EMBL" id="KK852945">
    <property type="protein sequence ID" value="KDR13433.1"/>
    <property type="molecule type" value="Genomic_DNA"/>
</dbReference>
<dbReference type="InterPro" id="IPR036236">
    <property type="entry name" value="Znf_C2H2_sf"/>
</dbReference>
<dbReference type="PROSITE" id="PS00028">
    <property type="entry name" value="ZINC_FINGER_C2H2_1"/>
    <property type="match status" value="1"/>
</dbReference>
<evidence type="ECO:0000256" key="2">
    <source>
        <dbReference type="ARBA" id="ARBA00006991"/>
    </source>
</evidence>
<keyword evidence="5 11" id="KW-0863">Zinc-finger</keyword>
<feature type="domain" description="C2H2-type" evidence="12">
    <location>
        <begin position="1"/>
        <end position="28"/>
    </location>
</feature>
<dbReference type="PANTHER" id="PTHR14196">
    <property type="entry name" value="ODD-SKIPPED - RELATED"/>
    <property type="match status" value="1"/>
</dbReference>
<dbReference type="GO" id="GO:0000977">
    <property type="term" value="F:RNA polymerase II transcription regulatory region sequence-specific DNA binding"/>
    <property type="evidence" value="ECO:0007669"/>
    <property type="project" value="TreeGrafter"/>
</dbReference>
<evidence type="ECO:0000256" key="6">
    <source>
        <dbReference type="ARBA" id="ARBA00022833"/>
    </source>
</evidence>
<dbReference type="GO" id="GO:0008270">
    <property type="term" value="F:zinc ion binding"/>
    <property type="evidence" value="ECO:0007669"/>
    <property type="project" value="UniProtKB-KW"/>
</dbReference>
<gene>
    <name evidence="14" type="ORF">L798_12542</name>
    <name evidence="13" type="ORF">L798_13109</name>
</gene>
<keyword evidence="8" id="KW-0238">DNA-binding</keyword>
<keyword evidence="10" id="KW-0539">Nucleus</keyword>
<evidence type="ECO:0000256" key="3">
    <source>
        <dbReference type="ARBA" id="ARBA00022723"/>
    </source>
</evidence>
<dbReference type="Pfam" id="PF00096">
    <property type="entry name" value="zf-C2H2"/>
    <property type="match status" value="2"/>
</dbReference>
<organism evidence="13 15">
    <name type="scientific">Zootermopsis nevadensis</name>
    <name type="common">Dampwood termite</name>
    <dbReference type="NCBI Taxonomy" id="136037"/>
    <lineage>
        <taxon>Eukaryota</taxon>
        <taxon>Metazoa</taxon>
        <taxon>Ecdysozoa</taxon>
        <taxon>Arthropoda</taxon>
        <taxon>Hexapoda</taxon>
        <taxon>Insecta</taxon>
        <taxon>Pterygota</taxon>
        <taxon>Neoptera</taxon>
        <taxon>Polyneoptera</taxon>
        <taxon>Dictyoptera</taxon>
        <taxon>Blattodea</taxon>
        <taxon>Blattoidea</taxon>
        <taxon>Termitoidae</taxon>
        <taxon>Termopsidae</taxon>
        <taxon>Zootermopsis</taxon>
    </lineage>
</organism>
<keyword evidence="6" id="KW-0862">Zinc</keyword>
<dbReference type="GO" id="GO:0005634">
    <property type="term" value="C:nucleus"/>
    <property type="evidence" value="ECO:0007669"/>
    <property type="project" value="UniProtKB-SubCell"/>
</dbReference>
<accession>A0A067R507</accession>
<evidence type="ECO:0000256" key="4">
    <source>
        <dbReference type="ARBA" id="ARBA00022737"/>
    </source>
</evidence>
<keyword evidence="9" id="KW-0804">Transcription</keyword>
<evidence type="ECO:0000256" key="9">
    <source>
        <dbReference type="ARBA" id="ARBA00023163"/>
    </source>
</evidence>
<comment type="similarity">
    <text evidence="2">Belongs to the krueppel C2H2-type zinc-finger protein family.</text>
</comment>
<proteinExistence type="inferred from homology"/>
<dbReference type="InterPro" id="IPR050717">
    <property type="entry name" value="C2H2-ZF_Transcription_Reg"/>
</dbReference>
<evidence type="ECO:0000256" key="10">
    <source>
        <dbReference type="ARBA" id="ARBA00023242"/>
    </source>
</evidence>
<dbReference type="InParanoid" id="A0A067R507"/>
<evidence type="ECO:0000313" key="14">
    <source>
        <dbReference type="EMBL" id="KDR13433.1"/>
    </source>
</evidence>
<keyword evidence="15" id="KW-1185">Reference proteome</keyword>
<dbReference type="FunFam" id="3.30.160.60:FF:001506">
    <property type="entry name" value="Zinc finger protein"/>
    <property type="match status" value="1"/>
</dbReference>
<dbReference type="Gene3D" id="3.30.160.60">
    <property type="entry name" value="Classic Zinc Finger"/>
    <property type="match status" value="2"/>
</dbReference>
<keyword evidence="3" id="KW-0479">Metal-binding</keyword>
<evidence type="ECO:0000259" key="12">
    <source>
        <dbReference type="PROSITE" id="PS50157"/>
    </source>
</evidence>
<dbReference type="InterPro" id="IPR013087">
    <property type="entry name" value="Znf_C2H2_type"/>
</dbReference>
<evidence type="ECO:0000256" key="11">
    <source>
        <dbReference type="PROSITE-ProRule" id="PRU00042"/>
    </source>
</evidence>
<dbReference type="EMBL" id="KK852968">
    <property type="protein sequence ID" value="KDR13124.1"/>
    <property type="molecule type" value="Genomic_DNA"/>
</dbReference>
<evidence type="ECO:0000256" key="5">
    <source>
        <dbReference type="ARBA" id="ARBA00022771"/>
    </source>
</evidence>
<comment type="subcellular location">
    <subcellularLocation>
        <location evidence="1">Nucleus</location>
    </subcellularLocation>
</comment>
<dbReference type="GO" id="GO:0000981">
    <property type="term" value="F:DNA-binding transcription factor activity, RNA polymerase II-specific"/>
    <property type="evidence" value="ECO:0007669"/>
    <property type="project" value="TreeGrafter"/>
</dbReference>
<feature type="non-terminal residue" evidence="13">
    <location>
        <position position="48"/>
    </location>
</feature>
<evidence type="ECO:0000256" key="1">
    <source>
        <dbReference type="ARBA" id="ARBA00004123"/>
    </source>
</evidence>
<protein>
    <recommendedName>
        <fullName evidence="12">C2H2-type domain-containing protein</fullName>
    </recommendedName>
</protein>